<dbReference type="STRING" id="580340.Tlie_1612"/>
<dbReference type="KEGG" id="tli:Tlie_1612"/>
<dbReference type="OrthoDB" id="9779889at2"/>
<keyword evidence="2" id="KW-0346">Stress response</keyword>
<dbReference type="PANTHER" id="PTHR24074">
    <property type="entry name" value="CO-CHAPERONE PROTEIN DJLA"/>
    <property type="match status" value="1"/>
</dbReference>
<dbReference type="Proteomes" id="UP000005868">
    <property type="component" value="Chromosome"/>
</dbReference>
<dbReference type="InterPro" id="IPR050817">
    <property type="entry name" value="DjlA_DnaK_co-chaperone"/>
</dbReference>
<keyword evidence="3" id="KW-1185">Reference proteome</keyword>
<feature type="domain" description="J" evidence="1">
    <location>
        <begin position="63"/>
        <end position="127"/>
    </location>
</feature>
<organism evidence="2 3">
    <name type="scientific">Thermovirga lienii (strain ATCC BAA-1197 / DSM 17291 / Cas60314)</name>
    <dbReference type="NCBI Taxonomy" id="580340"/>
    <lineage>
        <taxon>Bacteria</taxon>
        <taxon>Thermotogati</taxon>
        <taxon>Synergistota</taxon>
        <taxon>Synergistia</taxon>
        <taxon>Synergistales</taxon>
        <taxon>Thermovirgaceae</taxon>
        <taxon>Thermovirga</taxon>
    </lineage>
</organism>
<dbReference type="eggNOG" id="COG1076">
    <property type="taxonomic scope" value="Bacteria"/>
</dbReference>
<dbReference type="CDD" id="cd06257">
    <property type="entry name" value="DnaJ"/>
    <property type="match status" value="1"/>
</dbReference>
<proteinExistence type="predicted"/>
<evidence type="ECO:0000313" key="2">
    <source>
        <dbReference type="EMBL" id="AER67334.1"/>
    </source>
</evidence>
<sequence>MLFVLRLLRLAFPILLLFFGFKVLAAILRQARVNAGGAYRRAWNEGHENGGNSSTGSRHSFRDPYQVMGLSRSADVETIKKRYKELVAKYHPDRFIGQDFDEEFIELATKKFQDIQAAYEEIRKERRF</sequence>
<protein>
    <submittedName>
        <fullName evidence="2">Heat shock protein DnaJ domain protein</fullName>
    </submittedName>
</protein>
<dbReference type="InterPro" id="IPR001623">
    <property type="entry name" value="DnaJ_domain"/>
</dbReference>
<dbReference type="PROSITE" id="PS50076">
    <property type="entry name" value="DNAJ_2"/>
    <property type="match status" value="1"/>
</dbReference>
<dbReference type="AlphaFoldDB" id="G7V7T0"/>
<evidence type="ECO:0000313" key="3">
    <source>
        <dbReference type="Proteomes" id="UP000005868"/>
    </source>
</evidence>
<dbReference type="InterPro" id="IPR036869">
    <property type="entry name" value="J_dom_sf"/>
</dbReference>
<reference evidence="2 3" key="2">
    <citation type="journal article" date="2012" name="Stand. Genomic Sci.">
        <title>Genome sequence of the moderately thermophilic, amino-acid-degrading and sulfur-reducing bacterium Thermovirga lienii type strain (Cas60314(T)).</title>
        <authorList>
            <person name="Goker M."/>
            <person name="Saunders E."/>
            <person name="Lapidus A."/>
            <person name="Nolan M."/>
            <person name="Lucas S."/>
            <person name="Hammon N."/>
            <person name="Deshpande S."/>
            <person name="Cheng J.F."/>
            <person name="Han C."/>
            <person name="Tapia R."/>
            <person name="Goodwin L.A."/>
            <person name="Pitluck S."/>
            <person name="Liolios K."/>
            <person name="Mavromatis K."/>
            <person name="Pagani I."/>
            <person name="Ivanova N."/>
            <person name="Mikhailova N."/>
            <person name="Pati A."/>
            <person name="Chen A."/>
            <person name="Palaniappan K."/>
            <person name="Land M."/>
            <person name="Chang Y.J."/>
            <person name="Jeffries C.D."/>
            <person name="Brambilla E.M."/>
            <person name="Rohde M."/>
            <person name="Spring S."/>
            <person name="Detter J.C."/>
            <person name="Woyke T."/>
            <person name="Bristow J."/>
            <person name="Eisen J.A."/>
            <person name="Markowitz V."/>
            <person name="Hugenholtz P."/>
            <person name="Kyrpides N.C."/>
            <person name="Klenk H.P."/>
        </authorList>
    </citation>
    <scope>NUCLEOTIDE SEQUENCE [LARGE SCALE GENOMIC DNA]</scope>
    <source>
        <strain evidence="3">ATCC BAA-1197 / DSM 17291 / Cas60314</strain>
    </source>
</reference>
<evidence type="ECO:0000259" key="1">
    <source>
        <dbReference type="PROSITE" id="PS50076"/>
    </source>
</evidence>
<name>G7V7T0_THELD</name>
<dbReference type="EMBL" id="CP003096">
    <property type="protein sequence ID" value="AER67334.1"/>
    <property type="molecule type" value="Genomic_DNA"/>
</dbReference>
<dbReference type="SMART" id="SM00271">
    <property type="entry name" value="DnaJ"/>
    <property type="match status" value="1"/>
</dbReference>
<dbReference type="Gene3D" id="1.10.287.110">
    <property type="entry name" value="DnaJ domain"/>
    <property type="match status" value="1"/>
</dbReference>
<dbReference type="SUPFAM" id="SSF46565">
    <property type="entry name" value="Chaperone J-domain"/>
    <property type="match status" value="1"/>
</dbReference>
<gene>
    <name evidence="2" type="ordered locus">Tlie_1612</name>
</gene>
<accession>G7V7T0</accession>
<reference evidence="3" key="1">
    <citation type="submission" date="2011-10" db="EMBL/GenBank/DDBJ databases">
        <title>The complete genome of chromosome of Thermovirga lienii DSM 17291.</title>
        <authorList>
            <consortium name="US DOE Joint Genome Institute (JGI-PGF)"/>
            <person name="Lucas S."/>
            <person name="Copeland A."/>
            <person name="Lapidus A."/>
            <person name="Glavina del Rio T."/>
            <person name="Dalin E."/>
            <person name="Tice H."/>
            <person name="Bruce D."/>
            <person name="Goodwin L."/>
            <person name="Pitluck S."/>
            <person name="Peters L."/>
            <person name="Mikhailova N."/>
            <person name="Saunders E."/>
            <person name="Kyrpides N."/>
            <person name="Mavromatis K."/>
            <person name="Ivanova N."/>
            <person name="Last F.I."/>
            <person name="Brettin T."/>
            <person name="Detter J.C."/>
            <person name="Han C."/>
            <person name="Larimer F."/>
            <person name="Land M."/>
            <person name="Hauser L."/>
            <person name="Markowitz V."/>
            <person name="Cheng J.-F."/>
            <person name="Hugenholtz P."/>
            <person name="Woyke T."/>
            <person name="Wu D."/>
            <person name="Spring S."/>
            <person name="Schroeder M."/>
            <person name="Brambilla E.-M."/>
            <person name="Klenk H.-P."/>
            <person name="Eisen J.A."/>
        </authorList>
    </citation>
    <scope>NUCLEOTIDE SEQUENCE [LARGE SCALE GENOMIC DNA]</scope>
    <source>
        <strain evidence="3">ATCC BAA-1197 / DSM 17291 / Cas60314</strain>
    </source>
</reference>
<dbReference type="PRINTS" id="PR00625">
    <property type="entry name" value="JDOMAIN"/>
</dbReference>
<dbReference type="Pfam" id="PF00226">
    <property type="entry name" value="DnaJ"/>
    <property type="match status" value="1"/>
</dbReference>
<dbReference type="HOGENOM" id="CLU_1958543_0_0_0"/>